<dbReference type="PANTHER" id="PTHR42711">
    <property type="entry name" value="ABC TRANSPORTER ATP-BINDING PROTEIN"/>
    <property type="match status" value="1"/>
</dbReference>
<protein>
    <submittedName>
        <fullName evidence="6">ABC transporter, ATPase subunit</fullName>
    </submittedName>
</protein>
<dbReference type="InterPro" id="IPR003593">
    <property type="entry name" value="AAA+_ATPase"/>
</dbReference>
<dbReference type="InterPro" id="IPR017871">
    <property type="entry name" value="ABC_transporter-like_CS"/>
</dbReference>
<dbReference type="Pfam" id="PF00005">
    <property type="entry name" value="ABC_tran"/>
    <property type="match status" value="1"/>
</dbReference>
<gene>
    <name evidence="6" type="ORF">UY08_C0008G0013</name>
</gene>
<keyword evidence="2" id="KW-0813">Transport</keyword>
<evidence type="ECO:0000256" key="2">
    <source>
        <dbReference type="ARBA" id="ARBA00022448"/>
    </source>
</evidence>
<reference evidence="6 7" key="1">
    <citation type="journal article" date="2015" name="Nature">
        <title>rRNA introns, odd ribosomes, and small enigmatic genomes across a large radiation of phyla.</title>
        <authorList>
            <person name="Brown C.T."/>
            <person name="Hug L.A."/>
            <person name="Thomas B.C."/>
            <person name="Sharon I."/>
            <person name="Castelle C.J."/>
            <person name="Singh A."/>
            <person name="Wilkins M.J."/>
            <person name="Williams K.H."/>
            <person name="Banfield J.F."/>
        </authorList>
    </citation>
    <scope>NUCLEOTIDE SEQUENCE [LARGE SCALE GENOMIC DNA]</scope>
</reference>
<dbReference type="PROSITE" id="PS50893">
    <property type="entry name" value="ABC_TRANSPORTER_2"/>
    <property type="match status" value="1"/>
</dbReference>
<keyword evidence="4" id="KW-0067">ATP-binding</keyword>
<accession>A0A0G1TGG5</accession>
<evidence type="ECO:0000256" key="4">
    <source>
        <dbReference type="ARBA" id="ARBA00022840"/>
    </source>
</evidence>
<feature type="non-terminal residue" evidence="6">
    <location>
        <position position="245"/>
    </location>
</feature>
<dbReference type="AlphaFoldDB" id="A0A0G1TGG5"/>
<name>A0A0G1TGG5_9BACT</name>
<dbReference type="InterPro" id="IPR027417">
    <property type="entry name" value="P-loop_NTPase"/>
</dbReference>
<dbReference type="PROSITE" id="PS00211">
    <property type="entry name" value="ABC_TRANSPORTER_1"/>
    <property type="match status" value="1"/>
</dbReference>
<proteinExistence type="inferred from homology"/>
<dbReference type="Proteomes" id="UP000034212">
    <property type="component" value="Unassembled WGS sequence"/>
</dbReference>
<dbReference type="InterPro" id="IPR050763">
    <property type="entry name" value="ABC_transporter_ATP-binding"/>
</dbReference>
<organism evidence="6 7">
    <name type="scientific">Candidatus Gottesmanbacteria bacterium GW2011_GWA1_47_8</name>
    <dbReference type="NCBI Taxonomy" id="1618438"/>
    <lineage>
        <taxon>Bacteria</taxon>
        <taxon>Candidatus Gottesmaniibacteriota</taxon>
    </lineage>
</organism>
<sequence length="245" mass="27053">MTKKKAVIEVKDLTKKFGGFTAVDKISFSVFSGEIVGFLGPNGAGKTTTIQMLLDLVTPTSGMVRMFGKDMKKAREEILNRVNFSSAYVAMPYNLKVWENLATFGRLYGVGNLKQKIKELADFFEITDLLPKMTGSLSSGQATRVNLAKALINDPELLLLDEPTASLDPDVADKTRKLLLQIQKEKGVTVLYTSHNMVEVEEICNRVVFINKGKITDTGTPGELVKKYGHKDLNDVFLTIVRGGE</sequence>
<dbReference type="PANTHER" id="PTHR42711:SF5">
    <property type="entry name" value="ABC TRANSPORTER ATP-BINDING PROTEIN NATA"/>
    <property type="match status" value="1"/>
</dbReference>
<dbReference type="SUPFAM" id="SSF52540">
    <property type="entry name" value="P-loop containing nucleoside triphosphate hydrolases"/>
    <property type="match status" value="1"/>
</dbReference>
<evidence type="ECO:0000313" key="7">
    <source>
        <dbReference type="Proteomes" id="UP000034212"/>
    </source>
</evidence>
<feature type="domain" description="ABC transporter" evidence="5">
    <location>
        <begin position="8"/>
        <end position="237"/>
    </location>
</feature>
<dbReference type="GO" id="GO:0005524">
    <property type="term" value="F:ATP binding"/>
    <property type="evidence" value="ECO:0007669"/>
    <property type="project" value="UniProtKB-KW"/>
</dbReference>
<keyword evidence="3" id="KW-0547">Nucleotide-binding</keyword>
<evidence type="ECO:0000256" key="1">
    <source>
        <dbReference type="ARBA" id="ARBA00005417"/>
    </source>
</evidence>
<evidence type="ECO:0000256" key="3">
    <source>
        <dbReference type="ARBA" id="ARBA00022741"/>
    </source>
</evidence>
<dbReference type="Gene3D" id="3.40.50.300">
    <property type="entry name" value="P-loop containing nucleotide triphosphate hydrolases"/>
    <property type="match status" value="1"/>
</dbReference>
<evidence type="ECO:0000259" key="5">
    <source>
        <dbReference type="PROSITE" id="PS50893"/>
    </source>
</evidence>
<dbReference type="SMART" id="SM00382">
    <property type="entry name" value="AAA"/>
    <property type="match status" value="1"/>
</dbReference>
<dbReference type="GO" id="GO:0016887">
    <property type="term" value="F:ATP hydrolysis activity"/>
    <property type="evidence" value="ECO:0007669"/>
    <property type="project" value="InterPro"/>
</dbReference>
<comment type="similarity">
    <text evidence="1">Belongs to the ABC transporter superfamily.</text>
</comment>
<dbReference type="EMBL" id="LCOQ01000008">
    <property type="protein sequence ID" value="KKU80846.1"/>
    <property type="molecule type" value="Genomic_DNA"/>
</dbReference>
<comment type="caution">
    <text evidence="6">The sequence shown here is derived from an EMBL/GenBank/DDBJ whole genome shotgun (WGS) entry which is preliminary data.</text>
</comment>
<evidence type="ECO:0000313" key="6">
    <source>
        <dbReference type="EMBL" id="KKU80846.1"/>
    </source>
</evidence>
<dbReference type="InterPro" id="IPR003439">
    <property type="entry name" value="ABC_transporter-like_ATP-bd"/>
</dbReference>